<evidence type="ECO:0000313" key="1">
    <source>
        <dbReference type="EMBL" id="KAJ9124985.1"/>
    </source>
</evidence>
<dbReference type="EMBL" id="JASBWV010000008">
    <property type="protein sequence ID" value="KAJ9124985.1"/>
    <property type="molecule type" value="Genomic_DNA"/>
</dbReference>
<keyword evidence="2" id="KW-1185">Reference proteome</keyword>
<organism evidence="1 2">
    <name type="scientific">Naganishia onofrii</name>
    <dbReference type="NCBI Taxonomy" id="1851511"/>
    <lineage>
        <taxon>Eukaryota</taxon>
        <taxon>Fungi</taxon>
        <taxon>Dikarya</taxon>
        <taxon>Basidiomycota</taxon>
        <taxon>Agaricomycotina</taxon>
        <taxon>Tremellomycetes</taxon>
        <taxon>Filobasidiales</taxon>
        <taxon>Filobasidiaceae</taxon>
        <taxon>Naganishia</taxon>
    </lineage>
</organism>
<reference evidence="1" key="1">
    <citation type="submission" date="2023-04" db="EMBL/GenBank/DDBJ databases">
        <title>Draft Genome sequencing of Naganishia species isolated from polar environments using Oxford Nanopore Technology.</title>
        <authorList>
            <person name="Leo P."/>
            <person name="Venkateswaran K."/>
        </authorList>
    </citation>
    <scope>NUCLEOTIDE SEQUENCE</scope>
    <source>
        <strain evidence="1">DBVPG 5303</strain>
    </source>
</reference>
<proteinExistence type="predicted"/>
<protein>
    <submittedName>
        <fullName evidence="1">Uncharacterized protein</fullName>
    </submittedName>
</protein>
<gene>
    <name evidence="1" type="ORF">QFC24_002917</name>
</gene>
<accession>A0ACC2XMZ6</accession>
<evidence type="ECO:0000313" key="2">
    <source>
        <dbReference type="Proteomes" id="UP001234202"/>
    </source>
</evidence>
<comment type="caution">
    <text evidence="1">The sequence shown here is derived from an EMBL/GenBank/DDBJ whole genome shotgun (WGS) entry which is preliminary data.</text>
</comment>
<sequence>MAGVPTFSSFPERPKPASKPDSTWEQGGLQASASANNSAAPTFSSFPERTISKSYDDGTEKRREEDRYRRSRESSLETPPDRKRHKSDRRADDQERKSNKGHREHTERDEKRSEKRERHRSYKAEHDDEERSRKHSRGRVEPDIKKENKKIRPQEPVGKRSTDTVNELFYVDRSGDQGNLRYGSIEASKIARYITGGSGRVVGLPEQYRIMRTGKGKQWDPKGIVIANRAAHTGDHEPTLIESIPQQTFKIAAGNRKHEAGLIREQRDFVPLNKTAQKTGTRRVEQDYRSISGFANKGPEADKGGMTSTDDTDDSEDLDEQETPEQTRRRRVLDFERHLEKNPQDIDKWIAFSSMQVEDFLPGRIKGALGLLDEATNVGNQTRAKGKQGAYEVALATLERAIKVSPTNAHSPKLQSAFFALAQQVWPSNQVTGKWQDVLRMFSSSTEKVDEKELMDLWLGYISWREGRGLGSRAADGKSSGGIDDVVEIYAQCIDMMRSSCFSSPEKRTVAEENMVYLLLRCVLLLRHAGFHERGTAICQAMLELTFFKPLDLRAEATQPLDTQWEERVLESLEAFWESEVPRIGENASQGWNRWQRETLSEAEALPESPSDIASSTHSDPFIRWYHDETAADRHFRPGKASALSVAEEEEDDPYRVVLFDDIRPFLFVIQNAEVKLQLIYAVLNYLGLPFGVPDLGTNTTFSKDPHLQWALAANPAARMLLWPPRPAGHQALDWTETQESAALPAVDVMSCPIKLWLLTADTAFEDILDWFSVNQVGIRDSVDTGILQNIFQSLSSNVKDRSFQWLRIAFEASCNKKSQCKVEEARHVYRLCCSTYNPLVQSRSDVEYALSEWAELEWIAGQEEELLNVLIAVVATDYKISEGKPSSAMYLKAKQHYWQSPDLSSRASVVLHYLFLYVSMDFDKAFQAVKVHAVSLPAGSSEQEEVLQLGAKIMFRHAQTAIVKADVQRDFLEYAISLFPSNTIFLSLYFANESGIRVYGRVQRLLYETVLLDKDESAGSYLWSIWAEAMSVRRTFWEDSGRGAERVRAMYEKAIDSRAGRYSLPLWMSYIEFMFAQGREEQGKQLCYRAISHLGGCKVLYMMPFSQNLRSHFTNKELRDWADLMLEKGMRIRKPFEEYWRDEPMQDKLGEDDGGDPMAADEAYSLYEDRKRLLPY</sequence>
<dbReference type="Proteomes" id="UP001234202">
    <property type="component" value="Unassembled WGS sequence"/>
</dbReference>
<name>A0ACC2XMZ6_9TREE</name>